<gene>
    <name evidence="1" type="ORF">AFUS01_LOCUS7077</name>
</gene>
<feature type="non-terminal residue" evidence="1">
    <location>
        <position position="11"/>
    </location>
</feature>
<organism evidence="1 2">
    <name type="scientific">Allacma fusca</name>
    <dbReference type="NCBI Taxonomy" id="39272"/>
    <lineage>
        <taxon>Eukaryota</taxon>
        <taxon>Metazoa</taxon>
        <taxon>Ecdysozoa</taxon>
        <taxon>Arthropoda</taxon>
        <taxon>Hexapoda</taxon>
        <taxon>Collembola</taxon>
        <taxon>Symphypleona</taxon>
        <taxon>Sminthuridae</taxon>
        <taxon>Allacma</taxon>
    </lineage>
</organism>
<reference evidence="1" key="1">
    <citation type="submission" date="2021-06" db="EMBL/GenBank/DDBJ databases">
        <authorList>
            <person name="Hodson N. C."/>
            <person name="Mongue J. A."/>
            <person name="Jaron S. K."/>
        </authorList>
    </citation>
    <scope>NUCLEOTIDE SEQUENCE</scope>
</reference>
<evidence type="ECO:0000313" key="2">
    <source>
        <dbReference type="Proteomes" id="UP000708208"/>
    </source>
</evidence>
<keyword evidence="2" id="KW-1185">Reference proteome</keyword>
<dbReference type="EMBL" id="CAJVCH010047336">
    <property type="protein sequence ID" value="CAG7717633.1"/>
    <property type="molecule type" value="Genomic_DNA"/>
</dbReference>
<proteinExistence type="predicted"/>
<accession>A0A8J2NQ34</accession>
<dbReference type="Proteomes" id="UP000708208">
    <property type="component" value="Unassembled WGS sequence"/>
</dbReference>
<feature type="non-terminal residue" evidence="1">
    <location>
        <position position="1"/>
    </location>
</feature>
<comment type="caution">
    <text evidence="1">The sequence shown here is derived from an EMBL/GenBank/DDBJ whole genome shotgun (WGS) entry which is preliminary data.</text>
</comment>
<sequence length="11" mass="1259">MLSIWRDGPAL</sequence>
<evidence type="ECO:0000313" key="1">
    <source>
        <dbReference type="EMBL" id="CAG7717633.1"/>
    </source>
</evidence>
<protein>
    <submittedName>
        <fullName evidence="1">Uncharacterized protein</fullName>
    </submittedName>
</protein>
<name>A0A8J2NQ34_9HEXA</name>